<sequence length="606" mass="67250">MYDLFEQLGVDVRILMDPMRYGGGWSRLTVDQRVAVVTRLTGALSEWAPEAARRWRALVLRDLVRAYYAKADADGRALRTRVVTANLRLGLVAYFGGDWLAFLDYLGEAPHPDEQIATALPEPRVLVAGASKAAAAAAALGIPPEEAAKIAASYWSADSGVSPVEDRVVALKRYWATFDEVHAHHAKGMPSLWGLVAEQDLPVDHGGFDDGRSTPYAFAALLPPDLLGEINRLWGRQMSPTSPDVVISNPSPHYTVAQALGPALNFWHGVALTAWFICEGPYSRTSLEDATEYYARNLAELEALGAPVDRALFSDLVAGKRHLRPRARRYKDEGPRTNGPAIVITMSVDGDQYDGFEHLRDVITRYRRAWATTYLDVYLRRRWDASIRDASVLYHRLLNEKGRPPTLKVYGRKVAATTNAWFGGDVSMLYAAIGEKCPGAVRAAVRILPADPRTLWLGIAPLVPALPAAKGTDEESKRWDQLTLAASIGRFAYRWVAVWETLGREPTLKEAGSGPFMTAQTVQLRYENYREYRVFGLDPDQAYDRFAEITRQALAAPPPDPPTLRTYERAPDTRMTIPIELPSPQPQSTGLVGRLFRSLRGSRRQG</sequence>
<gene>
    <name evidence="1" type="ORF">OV079_02700</name>
</gene>
<dbReference type="EMBL" id="JAPNKE010000002">
    <property type="protein sequence ID" value="MCY1004495.1"/>
    <property type="molecule type" value="Genomic_DNA"/>
</dbReference>
<evidence type="ECO:0000313" key="2">
    <source>
        <dbReference type="Proteomes" id="UP001150924"/>
    </source>
</evidence>
<organism evidence="1 2">
    <name type="scientific">Nannocystis pusilla</name>
    <dbReference type="NCBI Taxonomy" id="889268"/>
    <lineage>
        <taxon>Bacteria</taxon>
        <taxon>Pseudomonadati</taxon>
        <taxon>Myxococcota</taxon>
        <taxon>Polyangia</taxon>
        <taxon>Nannocystales</taxon>
        <taxon>Nannocystaceae</taxon>
        <taxon>Nannocystis</taxon>
    </lineage>
</organism>
<dbReference type="RefSeq" id="WP_267766046.1">
    <property type="nucleotide sequence ID" value="NZ_JAPNKE010000002.1"/>
</dbReference>
<name>A0A9X3IV36_9BACT</name>
<evidence type="ECO:0000313" key="1">
    <source>
        <dbReference type="EMBL" id="MCY1004495.1"/>
    </source>
</evidence>
<keyword evidence="2" id="KW-1185">Reference proteome</keyword>
<reference evidence="1" key="1">
    <citation type="submission" date="2022-11" db="EMBL/GenBank/DDBJ databases">
        <title>Minimal conservation of predation-associated metabolite biosynthetic gene clusters underscores biosynthetic potential of Myxococcota including descriptions for ten novel species: Archangium lansinium sp. nov., Myxococcus landrumus sp. nov., Nannocystis bai.</title>
        <authorList>
            <person name="Ahearne A."/>
            <person name="Stevens C."/>
            <person name="Phillips K."/>
        </authorList>
    </citation>
    <scope>NUCLEOTIDE SEQUENCE</scope>
    <source>
        <strain evidence="1">Na p29</strain>
    </source>
</reference>
<dbReference type="Proteomes" id="UP001150924">
    <property type="component" value="Unassembled WGS sequence"/>
</dbReference>
<proteinExistence type="predicted"/>
<accession>A0A9X3IV36</accession>
<protein>
    <submittedName>
        <fullName evidence="1">Uncharacterized protein</fullName>
    </submittedName>
</protein>
<comment type="caution">
    <text evidence="1">The sequence shown here is derived from an EMBL/GenBank/DDBJ whole genome shotgun (WGS) entry which is preliminary data.</text>
</comment>
<dbReference type="AlphaFoldDB" id="A0A9X3IV36"/>